<proteinExistence type="predicted"/>
<organism evidence="2 3">
    <name type="scientific">Caerostris darwini</name>
    <dbReference type="NCBI Taxonomy" id="1538125"/>
    <lineage>
        <taxon>Eukaryota</taxon>
        <taxon>Metazoa</taxon>
        <taxon>Ecdysozoa</taxon>
        <taxon>Arthropoda</taxon>
        <taxon>Chelicerata</taxon>
        <taxon>Arachnida</taxon>
        <taxon>Araneae</taxon>
        <taxon>Araneomorphae</taxon>
        <taxon>Entelegynae</taxon>
        <taxon>Araneoidea</taxon>
        <taxon>Araneidae</taxon>
        <taxon>Caerostris</taxon>
    </lineage>
</organism>
<protein>
    <submittedName>
        <fullName evidence="2">Uncharacterized protein</fullName>
    </submittedName>
</protein>
<evidence type="ECO:0000313" key="3">
    <source>
        <dbReference type="Proteomes" id="UP001054837"/>
    </source>
</evidence>
<reference evidence="2 3" key="1">
    <citation type="submission" date="2021-06" db="EMBL/GenBank/DDBJ databases">
        <title>Caerostris darwini draft genome.</title>
        <authorList>
            <person name="Kono N."/>
            <person name="Arakawa K."/>
        </authorList>
    </citation>
    <scope>NUCLEOTIDE SEQUENCE [LARGE SCALE GENOMIC DNA]</scope>
</reference>
<dbReference type="Proteomes" id="UP001054837">
    <property type="component" value="Unassembled WGS sequence"/>
</dbReference>
<dbReference type="EMBL" id="BPLQ01010269">
    <property type="protein sequence ID" value="GIY49730.1"/>
    <property type="molecule type" value="Genomic_DNA"/>
</dbReference>
<dbReference type="AlphaFoldDB" id="A0AAV4TXL1"/>
<evidence type="ECO:0000256" key="1">
    <source>
        <dbReference type="SAM" id="MobiDB-lite"/>
    </source>
</evidence>
<feature type="region of interest" description="Disordered" evidence="1">
    <location>
        <begin position="1"/>
        <end position="28"/>
    </location>
</feature>
<feature type="compositionally biased region" description="Basic and acidic residues" evidence="1">
    <location>
        <begin position="9"/>
        <end position="22"/>
    </location>
</feature>
<gene>
    <name evidence="2" type="ORF">CDAR_551081</name>
</gene>
<evidence type="ECO:0000313" key="2">
    <source>
        <dbReference type="EMBL" id="GIY49730.1"/>
    </source>
</evidence>
<name>A0AAV4TXL1_9ARAC</name>
<comment type="caution">
    <text evidence="2">The sequence shown here is derived from an EMBL/GenBank/DDBJ whole genome shotgun (WGS) entry which is preliminary data.</text>
</comment>
<accession>A0AAV4TXL1</accession>
<sequence>MALKVPKHGPSDSKNARRKMDPLRTTPMPVLLSNSSEIAEKYDNYLRMLCKEHPSTMKKLRNEKKYIQEKKNILNSLIQQIKIDVKNMQSATQHLEVLYGKEKEFALEKEKEIFELNTLLQSSHERKDVLLSFMDRFSTVKHFLDNLAKANKQFITLELQCMQEMKKTEEVNIELKDLLKEHQFELMKREKRYEEVISQKQNVEYVNSGQKQILDILFSSRLRKQADWEQIKRWINGICRKIAVYKEVSGQSKEFYKQLEEVFNFIEASKKILKH</sequence>
<keyword evidence="3" id="KW-1185">Reference proteome</keyword>